<gene>
    <name evidence="2" type="ordered locus">NFA_49400</name>
</gene>
<dbReference type="GO" id="GO:0052689">
    <property type="term" value="F:carboxylic ester hydrolase activity"/>
    <property type="evidence" value="ECO:0007669"/>
    <property type="project" value="TreeGrafter"/>
</dbReference>
<organism evidence="2 3">
    <name type="scientific">Nocardia farcinica (strain IFM 10152)</name>
    <dbReference type="NCBI Taxonomy" id="247156"/>
    <lineage>
        <taxon>Bacteria</taxon>
        <taxon>Bacillati</taxon>
        <taxon>Actinomycetota</taxon>
        <taxon>Actinomycetes</taxon>
        <taxon>Mycobacteriales</taxon>
        <taxon>Nocardiaceae</taxon>
        <taxon>Nocardia</taxon>
    </lineage>
</organism>
<dbReference type="KEGG" id="nfa:NFA_49400"/>
<dbReference type="ESTHER" id="nocfa-q5ypu9">
    <property type="family name" value="6_AlphaBeta_hydrolase"/>
</dbReference>
<dbReference type="InterPro" id="IPR053145">
    <property type="entry name" value="AB_hydrolase_Est10"/>
</dbReference>
<feature type="domain" description="Serine aminopeptidase S33" evidence="1">
    <location>
        <begin position="74"/>
        <end position="287"/>
    </location>
</feature>
<keyword evidence="3" id="KW-1185">Reference proteome</keyword>
<protein>
    <submittedName>
        <fullName evidence="2">Putative hydrolase</fullName>
    </submittedName>
</protein>
<dbReference type="EMBL" id="AP006618">
    <property type="protein sequence ID" value="BAD59792.1"/>
    <property type="molecule type" value="Genomic_DNA"/>
</dbReference>
<keyword evidence="2" id="KW-0378">Hydrolase</keyword>
<dbReference type="HOGENOM" id="CLU_048353_2_0_11"/>
<dbReference type="AlphaFoldDB" id="Q5YPU9"/>
<dbReference type="OrthoDB" id="128799at2"/>
<proteinExistence type="predicted"/>
<dbReference type="Proteomes" id="UP000006820">
    <property type="component" value="Chromosome"/>
</dbReference>
<evidence type="ECO:0000259" key="1">
    <source>
        <dbReference type="Pfam" id="PF12146"/>
    </source>
</evidence>
<dbReference type="PANTHER" id="PTHR43265:SF1">
    <property type="entry name" value="ESTERASE ESTD"/>
    <property type="match status" value="1"/>
</dbReference>
<dbReference type="eggNOG" id="COG1073">
    <property type="taxonomic scope" value="Bacteria"/>
</dbReference>
<dbReference type="STRING" id="247156.NFA_49400"/>
<evidence type="ECO:0000313" key="3">
    <source>
        <dbReference type="Proteomes" id="UP000006820"/>
    </source>
</evidence>
<dbReference type="SUPFAM" id="SSF53474">
    <property type="entry name" value="alpha/beta-Hydrolases"/>
    <property type="match status" value="1"/>
</dbReference>
<name>Q5YPU9_NOCFA</name>
<accession>Q5YPU9</accession>
<dbReference type="Gene3D" id="3.40.50.1820">
    <property type="entry name" value="alpha/beta hydrolase"/>
    <property type="match status" value="1"/>
</dbReference>
<dbReference type="Pfam" id="PF12146">
    <property type="entry name" value="Hydrolase_4"/>
    <property type="match status" value="1"/>
</dbReference>
<sequence>MIPRANAGRRRAAQGEIRAVVRLCALVLHRERHLVARVHLCLTDSVPSASATTRIRTLDGLHLAATLVTPEQPATHAVLLVHGGGVTREEGGFFTRLAAGLADVGIASLRFDLRGHGESEGRQEELTLSSILNDIRVCLAHLRDATGAGELSLVGASFGGGICGYYTAKRPDELARLVLLNPQFDYKKRTIDTRPYWTDDVINDEAARELNETGAIQFTPTLKHGRPLLNEVFWLRPNEVLGEIKTPTLIVHGNADTLVPIDGSRAAVAQFTAPVELVEIDGSQHGFAVHDDPQYLNPKSQEYQAEVIGIVSQWLRHQDVA</sequence>
<dbReference type="InterPro" id="IPR029058">
    <property type="entry name" value="AB_hydrolase_fold"/>
</dbReference>
<dbReference type="PANTHER" id="PTHR43265">
    <property type="entry name" value="ESTERASE ESTD"/>
    <property type="match status" value="1"/>
</dbReference>
<dbReference type="InterPro" id="IPR022742">
    <property type="entry name" value="Hydrolase_4"/>
</dbReference>
<reference evidence="2 3" key="1">
    <citation type="journal article" date="2004" name="Proc. Natl. Acad. Sci. U.S.A.">
        <title>The complete genomic sequence of Nocardia farcinica IFM 10152.</title>
        <authorList>
            <person name="Ishikawa J."/>
            <person name="Yamashita A."/>
            <person name="Mikami Y."/>
            <person name="Hoshino Y."/>
            <person name="Kurita H."/>
            <person name="Hotta K."/>
            <person name="Shiba T."/>
            <person name="Hattori M."/>
        </authorList>
    </citation>
    <scope>NUCLEOTIDE SEQUENCE [LARGE SCALE GENOMIC DNA]</scope>
    <source>
        <strain evidence="2 3">IFM 10152</strain>
    </source>
</reference>
<evidence type="ECO:0000313" key="2">
    <source>
        <dbReference type="EMBL" id="BAD59792.1"/>
    </source>
</evidence>